<dbReference type="Gene3D" id="2.170.130.10">
    <property type="entry name" value="TonB-dependent receptor, plug domain"/>
    <property type="match status" value="1"/>
</dbReference>
<feature type="chain" id="PRO_5014425244" evidence="5">
    <location>
        <begin position="27"/>
        <end position="870"/>
    </location>
</feature>
<dbReference type="InterPro" id="IPR012910">
    <property type="entry name" value="Plug_dom"/>
</dbReference>
<keyword evidence="8" id="KW-0675">Receptor</keyword>
<feature type="signal peptide" evidence="5">
    <location>
        <begin position="1"/>
        <end position="26"/>
    </location>
</feature>
<dbReference type="CDD" id="cd01347">
    <property type="entry name" value="ligand_gated_channel"/>
    <property type="match status" value="1"/>
</dbReference>
<dbReference type="AlphaFoldDB" id="A0A2J0U5V9"/>
<proteinExistence type="inferred from homology"/>
<dbReference type="Pfam" id="PF07715">
    <property type="entry name" value="Plug"/>
    <property type="match status" value="1"/>
</dbReference>
<keyword evidence="3" id="KW-0998">Cell outer membrane</keyword>
<dbReference type="InterPro" id="IPR037066">
    <property type="entry name" value="Plug_dom_sf"/>
</dbReference>
<dbReference type="InterPro" id="IPR010104">
    <property type="entry name" value="TonB_rcpt_bac"/>
</dbReference>
<protein>
    <submittedName>
        <fullName evidence="8">TonB-dependent receptor</fullName>
    </submittedName>
</protein>
<dbReference type="PANTHER" id="PTHR40980:SF4">
    <property type="entry name" value="TONB-DEPENDENT RECEPTOR-LIKE BETA-BARREL DOMAIN-CONTAINING PROTEIN"/>
    <property type="match status" value="1"/>
</dbReference>
<accession>A0A2J0U5V9</accession>
<dbReference type="SUPFAM" id="SSF56935">
    <property type="entry name" value="Porins"/>
    <property type="match status" value="1"/>
</dbReference>
<dbReference type="EMBL" id="NEQV01000008">
    <property type="protein sequence ID" value="PJL24335.1"/>
    <property type="molecule type" value="Genomic_DNA"/>
</dbReference>
<evidence type="ECO:0000256" key="1">
    <source>
        <dbReference type="ARBA" id="ARBA00004442"/>
    </source>
</evidence>
<sequence>MPTLPTRHPLTLGLLALLHAPLAVQAATPVATDSAPAPSAVDLDTVTVVGSIVSGEKQALDAQREASHLMNVVSADGIGKLPDHNAAEAVQRVPGVSIERDQGEGRFVAVRGLPAQWSSTTLNGDRLPTAEEETTSRATAFDFFPTELIERIEVSKTLTPDREGDAIGGQVNFVTRTAPTRRTFAASVAGNYNDKAVDTGTSANVLYGDRSADGRFGFLINGTYWKRPWATDNFEPRRSADGQGIYRLELRDYTGERTTRGVNGGMEFLPADGHRLYVRGQYGELSDDETHYKHRYRFDKDRVELQNIHNELITKFRTFEFGGQHTFGRGQVDWRLATAENDFRYGCIPTCADNAYFVVQFNQGKVGYQGLQDRGVGRNSYNTVDGGNVAADAPDTHLPPGFTMDPRKMALSAVELYRVAINEKDKAVAQLDFSFDASDTLTWKVGAKYRDKQRRARFSDEFYAWNTATGGPVPTLADFPLMDQPGRSGYDIGNGRDYARDFSQVVPMQALAEWYRQNKQHLVLVPGDSALVANGAALGRNFDLAEKQYATYAMATWKPDERWDVVGGVRLERTATDVRGLVLERDADGSSALVPNLGRKRYTSVLPQLNVRFSPRSDLNLRLGLTRSFARPNFGDINPGGSFMEADGTFTSGNAGLDPTYSDNLDLMAEWYAGPLGLLSGGVFYKNISNPVFQSSSTGNFNGNPNVTFYRPENGDDAKLWGAEFAFVRRFDFLPGLWSNFGINANLTLMDSRMRIPGRSGDVPITGQADRLYNVTVYYDDGAFAARLATNHKGAYIESHGDSSTTDAWYGANTSVDFSASYTFDRWTVFAELGNLTNEPLKYYQGSPQRPLQVEYYGRRAQIGLKYLFQ</sequence>
<dbReference type="GO" id="GO:0009279">
    <property type="term" value="C:cell outer membrane"/>
    <property type="evidence" value="ECO:0007669"/>
    <property type="project" value="UniProtKB-SubCell"/>
</dbReference>
<organism evidence="8 9">
    <name type="scientific">Stenotrophomonas maltophilia</name>
    <name type="common">Pseudomonas maltophilia</name>
    <name type="synonym">Xanthomonas maltophilia</name>
    <dbReference type="NCBI Taxonomy" id="40324"/>
    <lineage>
        <taxon>Bacteria</taxon>
        <taxon>Pseudomonadati</taxon>
        <taxon>Pseudomonadota</taxon>
        <taxon>Gammaproteobacteria</taxon>
        <taxon>Lysobacterales</taxon>
        <taxon>Lysobacteraceae</taxon>
        <taxon>Stenotrophomonas</taxon>
        <taxon>Stenotrophomonas maltophilia group</taxon>
    </lineage>
</organism>
<evidence type="ECO:0000259" key="7">
    <source>
        <dbReference type="Pfam" id="PF07715"/>
    </source>
</evidence>
<dbReference type="OrthoDB" id="8727862at2"/>
<comment type="subcellular location">
    <subcellularLocation>
        <location evidence="1 4">Cell outer membrane</location>
    </subcellularLocation>
</comment>
<keyword evidence="5" id="KW-0732">Signal</keyword>
<keyword evidence="4" id="KW-0798">TonB box</keyword>
<dbReference type="NCBIfam" id="TIGR01782">
    <property type="entry name" value="TonB-Xanth-Caul"/>
    <property type="match status" value="1"/>
</dbReference>
<evidence type="ECO:0000256" key="4">
    <source>
        <dbReference type="RuleBase" id="RU003357"/>
    </source>
</evidence>
<evidence type="ECO:0000259" key="6">
    <source>
        <dbReference type="Pfam" id="PF00593"/>
    </source>
</evidence>
<dbReference type="Pfam" id="PF00593">
    <property type="entry name" value="TonB_dep_Rec_b-barrel"/>
    <property type="match status" value="1"/>
</dbReference>
<gene>
    <name evidence="8" type="ORF">B9Y64_20330</name>
</gene>
<dbReference type="InterPro" id="IPR036942">
    <property type="entry name" value="Beta-barrel_TonB_sf"/>
</dbReference>
<feature type="domain" description="TonB-dependent receptor plug" evidence="7">
    <location>
        <begin position="63"/>
        <end position="169"/>
    </location>
</feature>
<evidence type="ECO:0000313" key="9">
    <source>
        <dbReference type="Proteomes" id="UP000230167"/>
    </source>
</evidence>
<dbReference type="InterPro" id="IPR000531">
    <property type="entry name" value="Beta-barrel_TonB"/>
</dbReference>
<evidence type="ECO:0000256" key="3">
    <source>
        <dbReference type="ARBA" id="ARBA00023237"/>
    </source>
</evidence>
<comment type="caution">
    <text evidence="8">The sequence shown here is derived from an EMBL/GenBank/DDBJ whole genome shotgun (WGS) entry which is preliminary data.</text>
</comment>
<dbReference type="Proteomes" id="UP000230167">
    <property type="component" value="Unassembled WGS sequence"/>
</dbReference>
<dbReference type="RefSeq" id="WP_100442198.1">
    <property type="nucleotide sequence ID" value="NZ_CBCPIZ010000027.1"/>
</dbReference>
<evidence type="ECO:0000256" key="2">
    <source>
        <dbReference type="ARBA" id="ARBA00023136"/>
    </source>
</evidence>
<reference evidence="8 9" key="1">
    <citation type="journal article" date="2017" name="Front. Microbiol.">
        <title>Double-Face Meets the Bacterial World: The Opportunistic Pathogen Stenotrophomonas maltophilia.</title>
        <authorList>
            <person name="Lira F."/>
            <person name="Berg G."/>
            <person name="Martinez J.L."/>
        </authorList>
    </citation>
    <scope>NUCLEOTIDE SEQUENCE [LARGE SCALE GENOMIC DNA]</scope>
    <source>
        <strain evidence="8 9">EA1</strain>
    </source>
</reference>
<feature type="domain" description="TonB-dependent receptor-like beta-barrel" evidence="6">
    <location>
        <begin position="377"/>
        <end position="836"/>
    </location>
</feature>
<keyword evidence="2 4" id="KW-0472">Membrane</keyword>
<dbReference type="Gene3D" id="2.40.170.20">
    <property type="entry name" value="TonB-dependent receptor, beta-barrel domain"/>
    <property type="match status" value="1"/>
</dbReference>
<name>A0A2J0U5V9_STEMA</name>
<evidence type="ECO:0000256" key="5">
    <source>
        <dbReference type="SAM" id="SignalP"/>
    </source>
</evidence>
<dbReference type="PANTHER" id="PTHR40980">
    <property type="entry name" value="PLUG DOMAIN-CONTAINING PROTEIN"/>
    <property type="match status" value="1"/>
</dbReference>
<evidence type="ECO:0000313" key="8">
    <source>
        <dbReference type="EMBL" id="PJL24335.1"/>
    </source>
</evidence>
<comment type="similarity">
    <text evidence="4">Belongs to the TonB-dependent receptor family.</text>
</comment>